<keyword evidence="3" id="KW-1185">Reference proteome</keyword>
<sequence>MANKLMHVSRLPAPWLRPPPPPFLPPPPPPFLPPPPPHQLPGQRGVRAVRGTKSWQHSLRG</sequence>
<accession>A0A087SBQ0</accession>
<dbReference type="AlphaFoldDB" id="A0A087SBQ0"/>
<proteinExistence type="predicted"/>
<organism evidence="2 3">
    <name type="scientific">Auxenochlorella protothecoides</name>
    <name type="common">Green microalga</name>
    <name type="synonym">Chlorella protothecoides</name>
    <dbReference type="NCBI Taxonomy" id="3075"/>
    <lineage>
        <taxon>Eukaryota</taxon>
        <taxon>Viridiplantae</taxon>
        <taxon>Chlorophyta</taxon>
        <taxon>core chlorophytes</taxon>
        <taxon>Trebouxiophyceae</taxon>
        <taxon>Chlorellales</taxon>
        <taxon>Chlorellaceae</taxon>
        <taxon>Auxenochlorella</taxon>
    </lineage>
</organism>
<evidence type="ECO:0000256" key="1">
    <source>
        <dbReference type="SAM" id="MobiDB-lite"/>
    </source>
</evidence>
<evidence type="ECO:0000313" key="2">
    <source>
        <dbReference type="EMBL" id="KFM23154.1"/>
    </source>
</evidence>
<feature type="region of interest" description="Disordered" evidence="1">
    <location>
        <begin position="1"/>
        <end position="61"/>
    </location>
</feature>
<dbReference type="EMBL" id="KL662089">
    <property type="protein sequence ID" value="KFM23154.1"/>
    <property type="molecule type" value="Genomic_DNA"/>
</dbReference>
<feature type="compositionally biased region" description="Pro residues" evidence="1">
    <location>
        <begin position="15"/>
        <end position="39"/>
    </location>
</feature>
<gene>
    <name evidence="2" type="ORF">F751_3345</name>
</gene>
<evidence type="ECO:0000313" key="3">
    <source>
        <dbReference type="Proteomes" id="UP000028924"/>
    </source>
</evidence>
<dbReference type="RefSeq" id="XP_011396024.1">
    <property type="nucleotide sequence ID" value="XM_011397722.1"/>
</dbReference>
<reference evidence="2 3" key="1">
    <citation type="journal article" date="2014" name="BMC Genomics">
        <title>Oil accumulation mechanisms of the oleaginous microalga Chlorella protothecoides revealed through its genome, transcriptomes, and proteomes.</title>
        <authorList>
            <person name="Gao C."/>
            <person name="Wang Y."/>
            <person name="Shen Y."/>
            <person name="Yan D."/>
            <person name="He X."/>
            <person name="Dai J."/>
            <person name="Wu Q."/>
        </authorList>
    </citation>
    <scope>NUCLEOTIDE SEQUENCE [LARGE SCALE GENOMIC DNA]</scope>
    <source>
        <strain evidence="2 3">0710</strain>
    </source>
</reference>
<name>A0A087SBQ0_AUXPR</name>
<dbReference type="KEGG" id="apro:F751_3345"/>
<protein>
    <submittedName>
        <fullName evidence="2">Uncharacterized protein</fullName>
    </submittedName>
</protein>
<dbReference type="GeneID" id="23614736"/>
<dbReference type="Proteomes" id="UP000028924">
    <property type="component" value="Unassembled WGS sequence"/>
</dbReference>